<sequence length="80" mass="8943">MLRKRALEILLAESPTTSALRLGWPSATVVLNNGHFSIFKIHLNTAHLTLLPQQNQQTPFQTPKPFPDTPTPQLSFPTEP</sequence>
<accession>A0A4U5N6W8</accession>
<organism evidence="2 3">
    <name type="scientific">Steinernema carpocapsae</name>
    <name type="common">Entomopathogenic nematode</name>
    <dbReference type="NCBI Taxonomy" id="34508"/>
    <lineage>
        <taxon>Eukaryota</taxon>
        <taxon>Metazoa</taxon>
        <taxon>Ecdysozoa</taxon>
        <taxon>Nematoda</taxon>
        <taxon>Chromadorea</taxon>
        <taxon>Rhabditida</taxon>
        <taxon>Tylenchina</taxon>
        <taxon>Panagrolaimomorpha</taxon>
        <taxon>Strongyloidoidea</taxon>
        <taxon>Steinernematidae</taxon>
        <taxon>Steinernema</taxon>
    </lineage>
</organism>
<proteinExistence type="predicted"/>
<gene>
    <name evidence="2" type="ORF">L596_019014</name>
</gene>
<protein>
    <submittedName>
        <fullName evidence="2">Uncharacterized protein</fullName>
    </submittedName>
</protein>
<reference evidence="2 3" key="1">
    <citation type="journal article" date="2015" name="Genome Biol.">
        <title>Comparative genomics of Steinernema reveals deeply conserved gene regulatory networks.</title>
        <authorList>
            <person name="Dillman A.R."/>
            <person name="Macchietto M."/>
            <person name="Porter C.F."/>
            <person name="Rogers A."/>
            <person name="Williams B."/>
            <person name="Antoshechkin I."/>
            <person name="Lee M.M."/>
            <person name="Goodwin Z."/>
            <person name="Lu X."/>
            <person name="Lewis E.E."/>
            <person name="Goodrich-Blair H."/>
            <person name="Stock S.P."/>
            <person name="Adams B.J."/>
            <person name="Sternberg P.W."/>
            <person name="Mortazavi A."/>
        </authorList>
    </citation>
    <scope>NUCLEOTIDE SEQUENCE [LARGE SCALE GENOMIC DNA]</scope>
    <source>
        <strain evidence="2 3">ALL</strain>
    </source>
</reference>
<feature type="region of interest" description="Disordered" evidence="1">
    <location>
        <begin position="52"/>
        <end position="80"/>
    </location>
</feature>
<evidence type="ECO:0000313" key="2">
    <source>
        <dbReference type="EMBL" id="TKR78160.1"/>
    </source>
</evidence>
<keyword evidence="3" id="KW-1185">Reference proteome</keyword>
<comment type="caution">
    <text evidence="2">The sequence shown here is derived from an EMBL/GenBank/DDBJ whole genome shotgun (WGS) entry which is preliminary data.</text>
</comment>
<evidence type="ECO:0000256" key="1">
    <source>
        <dbReference type="SAM" id="MobiDB-lite"/>
    </source>
</evidence>
<dbReference type="EMBL" id="AZBU02000005">
    <property type="protein sequence ID" value="TKR78160.1"/>
    <property type="molecule type" value="Genomic_DNA"/>
</dbReference>
<name>A0A4U5N6W8_STECR</name>
<reference evidence="2 3" key="2">
    <citation type="journal article" date="2019" name="G3 (Bethesda)">
        <title>Hybrid Assembly of the Genome of the Entomopathogenic Nematode Steinernema carpocapsae Identifies the X-Chromosome.</title>
        <authorList>
            <person name="Serra L."/>
            <person name="Macchietto M."/>
            <person name="Macias-Munoz A."/>
            <person name="McGill C.J."/>
            <person name="Rodriguez I.M."/>
            <person name="Rodriguez B."/>
            <person name="Murad R."/>
            <person name="Mortazavi A."/>
        </authorList>
    </citation>
    <scope>NUCLEOTIDE SEQUENCE [LARGE SCALE GENOMIC DNA]</scope>
    <source>
        <strain evidence="2 3">ALL</strain>
    </source>
</reference>
<dbReference type="Proteomes" id="UP000298663">
    <property type="component" value="Unassembled WGS sequence"/>
</dbReference>
<feature type="compositionally biased region" description="Low complexity" evidence="1">
    <location>
        <begin position="52"/>
        <end position="61"/>
    </location>
</feature>
<dbReference type="AlphaFoldDB" id="A0A4U5N6W8"/>
<evidence type="ECO:0000313" key="3">
    <source>
        <dbReference type="Proteomes" id="UP000298663"/>
    </source>
</evidence>